<dbReference type="AlphaFoldDB" id="M7NAW2"/>
<dbReference type="PANTHER" id="PTHR31527:SF0">
    <property type="entry name" value="RE64534P"/>
    <property type="match status" value="1"/>
</dbReference>
<name>M7NAW2_9BACT</name>
<dbReference type="RefSeq" id="WP_009194004.1">
    <property type="nucleotide sequence ID" value="NZ_AODQ01000008.1"/>
</dbReference>
<dbReference type="PANTHER" id="PTHR31527">
    <property type="entry name" value="RE64534P"/>
    <property type="match status" value="1"/>
</dbReference>
<accession>M7NAW2</accession>
<dbReference type="eggNOG" id="COG3665">
    <property type="taxonomic scope" value="Bacteria"/>
</dbReference>
<dbReference type="EMBL" id="AODQ01000008">
    <property type="protein sequence ID" value="EMR04311.1"/>
    <property type="molecule type" value="Genomic_DNA"/>
</dbReference>
<dbReference type="PATRIC" id="fig|1279009.4.peg.614"/>
<comment type="caution">
    <text evidence="2">The sequence shown here is derived from an EMBL/GenBank/DDBJ whole genome shotgun (WGS) entry which is preliminary data.</text>
</comment>
<reference evidence="2 3" key="1">
    <citation type="journal article" date="2013" name="Genome Announc.">
        <title>Draft Genome Sequence of Cesiribacter andamanensis Strain AMV16T, Isolated from a Soil Sample from a Mud Volcano in the Andaman Islands, India.</title>
        <authorList>
            <person name="Shivaji S."/>
            <person name="Ara S."/>
            <person name="Begum Z."/>
            <person name="Srinivas T.N."/>
            <person name="Singh A."/>
            <person name="Kumar Pinnaka A."/>
        </authorList>
    </citation>
    <scope>NUCLEOTIDE SEQUENCE [LARGE SCALE GENOMIC DNA]</scope>
    <source>
        <strain evidence="2 3">AMV16</strain>
    </source>
</reference>
<evidence type="ECO:0000313" key="2">
    <source>
        <dbReference type="EMBL" id="EMR04311.1"/>
    </source>
</evidence>
<dbReference type="Proteomes" id="UP000011910">
    <property type="component" value="Unassembled WGS sequence"/>
</dbReference>
<gene>
    <name evidence="2" type="ORF">ADICEAN_00597</name>
</gene>
<proteinExistence type="predicted"/>
<organism evidence="2 3">
    <name type="scientific">Cesiribacter andamanensis AMV16</name>
    <dbReference type="NCBI Taxonomy" id="1279009"/>
    <lineage>
        <taxon>Bacteria</taxon>
        <taxon>Pseudomonadati</taxon>
        <taxon>Bacteroidota</taxon>
        <taxon>Cytophagia</taxon>
        <taxon>Cytophagales</taxon>
        <taxon>Cesiribacteraceae</taxon>
        <taxon>Cesiribacter</taxon>
    </lineage>
</organism>
<protein>
    <submittedName>
        <fullName evidence="2">Urea carboxylase-associated protein 1</fullName>
    </submittedName>
</protein>
<keyword evidence="3" id="KW-1185">Reference proteome</keyword>
<feature type="domain" description="DUF1989" evidence="1">
    <location>
        <begin position="11"/>
        <end position="176"/>
    </location>
</feature>
<dbReference type="Pfam" id="PF09347">
    <property type="entry name" value="DUF1989"/>
    <property type="match status" value="1"/>
</dbReference>
<dbReference type="STRING" id="1279009.ADICEAN_00597"/>
<evidence type="ECO:0000259" key="1">
    <source>
        <dbReference type="Pfam" id="PF09347"/>
    </source>
</evidence>
<evidence type="ECO:0000313" key="3">
    <source>
        <dbReference type="Proteomes" id="UP000011910"/>
    </source>
</evidence>
<sequence>MKITMKEVVKERIDPHSGTAFELRQGQLLKVTAPTGEQVSELICYNLTDPDEWLSSGRTLDHAGAWLIRQGHVLYSNRSRPMLSLLEDSCGRHDFLLAPCSQEMYQQTNSTEANISSCHENLHGRLMAWDIDPDEIYITFKLFMNTQLQADGSLSVDTPASKAGDYVLFRAEMDLVVGLTACAAAQYNNGTLKHIEYEIIEE</sequence>
<dbReference type="InterPro" id="IPR018959">
    <property type="entry name" value="DUF1989"/>
</dbReference>